<dbReference type="Pfam" id="PF03102">
    <property type="entry name" value="NeuB"/>
    <property type="match status" value="1"/>
</dbReference>
<dbReference type="RefSeq" id="WP_232185314.1">
    <property type="nucleotide sequence ID" value="NZ_JAIOAP010000004.1"/>
</dbReference>
<sequence length="352" mass="39089">MGKEVVIGGRTLGNGKQPFIVAEAGINHNGSLDLAFQMIVAAKDAGVDAVKFQTFKAEEFIADEHQTYTYMSQGKTITESMFQMFKRCEFSRDEWFAIKQKCDEEGILFLSTPQNRSDLDLLLELGVPAIKVGSDDFTNLPLLKSYAKTKLPMIVSCGMSDLGEVYTALQSLGSLNGYPTILLLCTSQYPTPPEDVNLLKLRSLAGAFPDLCLGFSDHSQGYYASTVAVAFGACFFEKHFTLDRGLPGPDHWFSENPDSLREWALAIRTGYKMLGNSLVRPTEQEEEMRVLARRSIVAVKDIYEGEQLTSENVGLRRPGNGLPPHLFEEVLSKKTPRFIAKGTLLQWGDFLS</sequence>
<gene>
    <name evidence="2" type="ORF">QJS35_06345</name>
</gene>
<dbReference type="PROSITE" id="PS50844">
    <property type="entry name" value="AFP_LIKE"/>
    <property type="match status" value="1"/>
</dbReference>
<evidence type="ECO:0000313" key="3">
    <source>
        <dbReference type="Proteomes" id="UP001493487"/>
    </source>
</evidence>
<proteinExistence type="predicted"/>
<dbReference type="InterPro" id="IPR013974">
    <property type="entry name" value="SAF"/>
</dbReference>
<name>A0ABV1KPM3_9BACL</name>
<organism evidence="2 3">
    <name type="scientific">Cohnella silvisoli</name>
    <dbReference type="NCBI Taxonomy" id="2873699"/>
    <lineage>
        <taxon>Bacteria</taxon>
        <taxon>Bacillati</taxon>
        <taxon>Bacillota</taxon>
        <taxon>Bacilli</taxon>
        <taxon>Bacillales</taxon>
        <taxon>Paenibacillaceae</taxon>
        <taxon>Cohnella</taxon>
    </lineage>
</organism>
<dbReference type="PANTHER" id="PTHR42966:SF1">
    <property type="entry name" value="SIALIC ACID SYNTHASE"/>
    <property type="match status" value="1"/>
</dbReference>
<accession>A0ABV1KPM3</accession>
<dbReference type="InterPro" id="IPR057736">
    <property type="entry name" value="SAF_PseI/NeuA/NeuB"/>
</dbReference>
<dbReference type="SUPFAM" id="SSF51269">
    <property type="entry name" value="AFP III-like domain"/>
    <property type="match status" value="1"/>
</dbReference>
<feature type="domain" description="AFP-like" evidence="1">
    <location>
        <begin position="295"/>
        <end position="352"/>
    </location>
</feature>
<dbReference type="InterPro" id="IPR013132">
    <property type="entry name" value="PseI/NeuA/B-like_N"/>
</dbReference>
<dbReference type="SUPFAM" id="SSF51569">
    <property type="entry name" value="Aldolase"/>
    <property type="match status" value="1"/>
</dbReference>
<evidence type="ECO:0000313" key="2">
    <source>
        <dbReference type="EMBL" id="MEQ4482010.1"/>
    </source>
</evidence>
<dbReference type="InterPro" id="IPR013785">
    <property type="entry name" value="Aldolase_TIM"/>
</dbReference>
<dbReference type="InterPro" id="IPR036732">
    <property type="entry name" value="AFP_Neu5c_C_sf"/>
</dbReference>
<dbReference type="EMBL" id="JASKHM010000003">
    <property type="protein sequence ID" value="MEQ4482010.1"/>
    <property type="molecule type" value="Genomic_DNA"/>
</dbReference>
<reference evidence="2 3" key="1">
    <citation type="journal article" date="2023" name="Genome Announc.">
        <title>Pan-Genome Analyses of the Genus Cohnella and Proposal of the Novel Species Cohnella silvisoli sp. nov., Isolated from Forest Soil.</title>
        <authorList>
            <person name="Wang C."/>
            <person name="Mao L."/>
            <person name="Bao G."/>
            <person name="Zhu H."/>
        </authorList>
    </citation>
    <scope>NUCLEOTIDE SEQUENCE [LARGE SCALE GENOMIC DNA]</scope>
    <source>
        <strain evidence="2 3">NL03-T5-1</strain>
    </source>
</reference>
<keyword evidence="3" id="KW-1185">Reference proteome</keyword>
<dbReference type="InterPro" id="IPR051690">
    <property type="entry name" value="PseI-like"/>
</dbReference>
<dbReference type="Pfam" id="PF08666">
    <property type="entry name" value="SAF"/>
    <property type="match status" value="1"/>
</dbReference>
<dbReference type="Proteomes" id="UP001493487">
    <property type="component" value="Unassembled WGS sequence"/>
</dbReference>
<dbReference type="InterPro" id="IPR006190">
    <property type="entry name" value="SAF_AFP_Neu5Ac"/>
</dbReference>
<dbReference type="CDD" id="cd11615">
    <property type="entry name" value="SAF_NeuB_like"/>
    <property type="match status" value="1"/>
</dbReference>
<dbReference type="Gene3D" id="3.90.1210.10">
    <property type="entry name" value="Antifreeze-like/N-acetylneuraminic acid synthase C-terminal domain"/>
    <property type="match status" value="1"/>
</dbReference>
<evidence type="ECO:0000259" key="1">
    <source>
        <dbReference type="PROSITE" id="PS50844"/>
    </source>
</evidence>
<protein>
    <submittedName>
        <fullName evidence="2">N-acetylneuraminate synthase family protein</fullName>
    </submittedName>
</protein>
<dbReference type="SMART" id="SM00858">
    <property type="entry name" value="SAF"/>
    <property type="match status" value="1"/>
</dbReference>
<dbReference type="Gene3D" id="3.20.20.70">
    <property type="entry name" value="Aldolase class I"/>
    <property type="match status" value="1"/>
</dbReference>
<dbReference type="PANTHER" id="PTHR42966">
    <property type="entry name" value="N-ACETYLNEURAMINATE SYNTHASE"/>
    <property type="match status" value="1"/>
</dbReference>
<comment type="caution">
    <text evidence="2">The sequence shown here is derived from an EMBL/GenBank/DDBJ whole genome shotgun (WGS) entry which is preliminary data.</text>
</comment>